<dbReference type="InterPro" id="IPR027275">
    <property type="entry name" value="PRC-brl_dom"/>
</dbReference>
<dbReference type="SUPFAM" id="SSF50346">
    <property type="entry name" value="PRC-barrel domain"/>
    <property type="match status" value="2"/>
</dbReference>
<name>A0A7C1X4X1_THERO</name>
<dbReference type="EMBL" id="DSJL01000006">
    <property type="protein sequence ID" value="HEF64434.1"/>
    <property type="molecule type" value="Genomic_DNA"/>
</dbReference>
<evidence type="ECO:0000259" key="2">
    <source>
        <dbReference type="Pfam" id="PF05239"/>
    </source>
</evidence>
<feature type="domain" description="PRC-barrel" evidence="2">
    <location>
        <begin position="3"/>
        <end position="67"/>
    </location>
</feature>
<organism evidence="3">
    <name type="scientific">Thermomicrobium roseum</name>
    <dbReference type="NCBI Taxonomy" id="500"/>
    <lineage>
        <taxon>Bacteria</taxon>
        <taxon>Pseudomonadati</taxon>
        <taxon>Thermomicrobiota</taxon>
        <taxon>Thermomicrobia</taxon>
        <taxon>Thermomicrobiales</taxon>
        <taxon>Thermomicrobiaceae</taxon>
        <taxon>Thermomicrobium</taxon>
    </lineage>
</organism>
<dbReference type="PANTHER" id="PTHR36740">
    <property type="entry name" value="PRC DOMAIN-CONTAINING PROTEIN"/>
    <property type="match status" value="1"/>
</dbReference>
<dbReference type="AlphaFoldDB" id="A0A7C1X4X1"/>
<evidence type="ECO:0000256" key="1">
    <source>
        <dbReference type="SAM" id="MobiDB-lite"/>
    </source>
</evidence>
<evidence type="ECO:0000313" key="3">
    <source>
        <dbReference type="EMBL" id="HEF64434.1"/>
    </source>
</evidence>
<feature type="domain" description="PRC-barrel" evidence="2">
    <location>
        <begin position="84"/>
        <end position="155"/>
    </location>
</feature>
<feature type="region of interest" description="Disordered" evidence="1">
    <location>
        <begin position="156"/>
        <end position="179"/>
    </location>
</feature>
<dbReference type="InterPro" id="IPR011033">
    <property type="entry name" value="PRC_barrel-like_sf"/>
</dbReference>
<protein>
    <recommendedName>
        <fullName evidence="2">PRC-barrel domain-containing protein</fullName>
    </recommendedName>
</protein>
<sequence>MELRALRGLAVIAVESGERLGEVSDALIDPQERRVAALRVRRGGRFRGNLSDVSFSELHSIGRDAVMLPHREVLRPAGDGERTTLRIDEFVGLRVVTERGEAQGTVDDAEFDPVSGALTTVVIAPPGIGGLLGRRRTVPIEQVRTIGRDAVVLHEISSGEREDEKQPGTERPIVSADTE</sequence>
<gene>
    <name evidence="3" type="ORF">ENP47_02325</name>
</gene>
<reference evidence="3" key="1">
    <citation type="journal article" date="2020" name="mSystems">
        <title>Genome- and Community-Level Interaction Insights into Carbon Utilization and Element Cycling Functions of Hydrothermarchaeota in Hydrothermal Sediment.</title>
        <authorList>
            <person name="Zhou Z."/>
            <person name="Liu Y."/>
            <person name="Xu W."/>
            <person name="Pan J."/>
            <person name="Luo Z.H."/>
            <person name="Li M."/>
        </authorList>
    </citation>
    <scope>NUCLEOTIDE SEQUENCE [LARGE SCALE GENOMIC DNA]</scope>
    <source>
        <strain evidence="3">SpSt-222</strain>
    </source>
</reference>
<comment type="caution">
    <text evidence="3">The sequence shown here is derived from an EMBL/GenBank/DDBJ whole genome shotgun (WGS) entry which is preliminary data.</text>
</comment>
<accession>A0A7C1X4X1</accession>
<proteinExistence type="predicted"/>
<dbReference type="Pfam" id="PF05239">
    <property type="entry name" value="PRC"/>
    <property type="match status" value="2"/>
</dbReference>
<dbReference type="PANTHER" id="PTHR36740:SF1">
    <property type="entry name" value="PRC-BARREL DOMAIN-CONTAINING PROTEIN"/>
    <property type="match status" value="1"/>
</dbReference>
<dbReference type="Gene3D" id="2.30.30.240">
    <property type="entry name" value="PRC-barrel domain"/>
    <property type="match status" value="2"/>
</dbReference>
<feature type="compositionally biased region" description="Basic and acidic residues" evidence="1">
    <location>
        <begin position="157"/>
        <end position="168"/>
    </location>
</feature>